<evidence type="ECO:0000256" key="1">
    <source>
        <dbReference type="SAM" id="Phobius"/>
    </source>
</evidence>
<feature type="transmembrane region" description="Helical" evidence="1">
    <location>
        <begin position="20"/>
        <end position="41"/>
    </location>
</feature>
<keyword evidence="2" id="KW-0496">Mitochondrion</keyword>
<geneLocation type="mitochondrion" evidence="2"/>
<accession>A5D6K0</accession>
<keyword evidence="1" id="KW-1133">Transmembrane helix</keyword>
<sequence>MLMISSMVITLLLTQITHPVSFIFTMIILSVLISLTLSSIFSTFWYGYILILVFLGGLLILFLYIASIAPNSLFPKVNISNIAFLLPLILIIYFSLNINHFIVPLKTLNFINTHLSKLYSQSSMITIFLIIYLLMTLLVVVKITNFNKGPLRHI</sequence>
<gene>
    <name evidence="2" type="primary">ND6</name>
</gene>
<keyword evidence="1" id="KW-0812">Transmembrane</keyword>
<feature type="transmembrane region" description="Helical" evidence="1">
    <location>
        <begin position="47"/>
        <end position="70"/>
    </location>
</feature>
<feature type="transmembrane region" description="Helical" evidence="1">
    <location>
        <begin position="123"/>
        <end position="144"/>
    </location>
</feature>
<name>A5D6K0_9MYRI</name>
<evidence type="ECO:0000313" key="2">
    <source>
        <dbReference type="EMBL" id="AAU13944.1"/>
    </source>
</evidence>
<feature type="transmembrane region" description="Helical" evidence="1">
    <location>
        <begin position="82"/>
        <end position="103"/>
    </location>
</feature>
<dbReference type="AlphaFoldDB" id="A5D6K0"/>
<organism evidence="2">
    <name type="scientific">Bothropolys sp. SP-2004</name>
    <dbReference type="NCBI Taxonomy" id="292347"/>
    <lineage>
        <taxon>Eukaryota</taxon>
        <taxon>Metazoa</taxon>
        <taxon>Ecdysozoa</taxon>
        <taxon>Arthropoda</taxon>
        <taxon>Myriapoda</taxon>
        <taxon>Chilopoda</taxon>
        <taxon>Pleurostigmophora</taxon>
        <taxon>Lithobiomorpha</taxon>
        <taxon>Ethopolyidae</taxon>
        <taxon>Bothropolys</taxon>
    </lineage>
</organism>
<protein>
    <submittedName>
        <fullName evidence="2">NADH dehydrogenese subunit 6</fullName>
    </submittedName>
</protein>
<proteinExistence type="predicted"/>
<dbReference type="EMBL" id="AY691655">
    <property type="protein sequence ID" value="AAU13944.1"/>
    <property type="molecule type" value="Genomic_DNA"/>
</dbReference>
<keyword evidence="1" id="KW-0472">Membrane</keyword>
<reference evidence="2" key="1">
    <citation type="submission" date="2004-07" db="EMBL/GenBank/DDBJ databases">
        <authorList>
            <person name="Park S."/>
        </authorList>
    </citation>
    <scope>NUCLEOTIDE SEQUENCE</scope>
</reference>